<organism evidence="5 6">
    <name type="scientific">Achromobacter pestifer</name>
    <dbReference type="NCBI Taxonomy" id="1353889"/>
    <lineage>
        <taxon>Bacteria</taxon>
        <taxon>Pseudomonadati</taxon>
        <taxon>Pseudomonadota</taxon>
        <taxon>Betaproteobacteria</taxon>
        <taxon>Burkholderiales</taxon>
        <taxon>Alcaligenaceae</taxon>
        <taxon>Achromobacter</taxon>
    </lineage>
</organism>
<dbReference type="InterPro" id="IPR008920">
    <property type="entry name" value="TF_FadR/GntR_C"/>
</dbReference>
<dbReference type="PANTHER" id="PTHR43537">
    <property type="entry name" value="TRANSCRIPTIONAL REGULATOR, GNTR FAMILY"/>
    <property type="match status" value="1"/>
</dbReference>
<keyword evidence="1" id="KW-0805">Transcription regulation</keyword>
<reference evidence="5 6" key="1">
    <citation type="submission" date="2020-05" db="EMBL/GenBank/DDBJ databases">
        <title>FDA dAtabase for Regulatory Grade micrObial Sequences (FDA-ARGOS): Supporting development and validation of Infectious Disease Dx tests.</title>
        <authorList>
            <person name="Sproer C."/>
            <person name="Gronow S."/>
            <person name="Severitt S."/>
            <person name="Schroder I."/>
            <person name="Tallon L."/>
            <person name="Sadzewicz L."/>
            <person name="Zhao X."/>
            <person name="Vavikolanu K."/>
            <person name="Mehta A."/>
            <person name="Aluvathingal J."/>
            <person name="Nadendla S."/>
            <person name="Myers T."/>
            <person name="Yan Y."/>
            <person name="Sichtig H."/>
        </authorList>
    </citation>
    <scope>NUCLEOTIDE SEQUENCE [LARGE SCALE GENOMIC DNA]</scope>
    <source>
        <strain evidence="5 6">FDAARGOS_790</strain>
    </source>
</reference>
<dbReference type="InterPro" id="IPR011711">
    <property type="entry name" value="GntR_C"/>
</dbReference>
<dbReference type="SUPFAM" id="SSF48008">
    <property type="entry name" value="GntR ligand-binding domain-like"/>
    <property type="match status" value="1"/>
</dbReference>
<dbReference type="GO" id="GO:0003677">
    <property type="term" value="F:DNA binding"/>
    <property type="evidence" value="ECO:0007669"/>
    <property type="project" value="UniProtKB-KW"/>
</dbReference>
<keyword evidence="6" id="KW-1185">Reference proteome</keyword>
<dbReference type="Pfam" id="PF07729">
    <property type="entry name" value="FCD"/>
    <property type="match status" value="1"/>
</dbReference>
<dbReference type="Proteomes" id="UP000500970">
    <property type="component" value="Chromosome"/>
</dbReference>
<dbReference type="SMART" id="SM00895">
    <property type="entry name" value="FCD"/>
    <property type="match status" value="1"/>
</dbReference>
<dbReference type="AlphaFoldDB" id="A0A7D4ICP3"/>
<name>A0A7D4ICP3_9BURK</name>
<dbReference type="Gene3D" id="1.20.120.530">
    <property type="entry name" value="GntR ligand-binding domain-like"/>
    <property type="match status" value="1"/>
</dbReference>
<protein>
    <submittedName>
        <fullName evidence="5">GntR family transcriptional regulator</fullName>
    </submittedName>
</protein>
<accession>A0A7D4ICP3</accession>
<dbReference type="InterPro" id="IPR036390">
    <property type="entry name" value="WH_DNA-bd_sf"/>
</dbReference>
<dbReference type="PANTHER" id="PTHR43537:SF20">
    <property type="entry name" value="HTH-TYPE TRANSCRIPTIONAL REPRESSOR GLAR"/>
    <property type="match status" value="1"/>
</dbReference>
<evidence type="ECO:0000256" key="2">
    <source>
        <dbReference type="ARBA" id="ARBA00023125"/>
    </source>
</evidence>
<dbReference type="GO" id="GO:0003700">
    <property type="term" value="F:DNA-binding transcription factor activity"/>
    <property type="evidence" value="ECO:0007669"/>
    <property type="project" value="InterPro"/>
</dbReference>
<dbReference type="KEGG" id="apes:FOC84_29910"/>
<evidence type="ECO:0000259" key="4">
    <source>
        <dbReference type="PROSITE" id="PS50949"/>
    </source>
</evidence>
<dbReference type="InterPro" id="IPR000524">
    <property type="entry name" value="Tscrpt_reg_HTH_GntR"/>
</dbReference>
<dbReference type="SUPFAM" id="SSF46785">
    <property type="entry name" value="Winged helix' DNA-binding domain"/>
    <property type="match status" value="1"/>
</dbReference>
<feature type="domain" description="HTH gntR-type" evidence="4">
    <location>
        <begin position="18"/>
        <end position="85"/>
    </location>
</feature>
<dbReference type="InterPro" id="IPR036388">
    <property type="entry name" value="WH-like_DNA-bd_sf"/>
</dbReference>
<keyword evidence="3" id="KW-0804">Transcription</keyword>
<sequence length="239" mass="26224">MPQPIAADHAPGHATQQLTQASVLTAAIQEDIIAGRLLPGAKLKLKELALRYGTGVNPLREALSRLATTGFVNAEDQRGFSVSRTSREELLDITQTRQRIESDALRASIAHGDIEWEGRVLAALHRLNRQPMMLTEPEGLNPAWEIAHDAFHEALLSACPSRWSMRFSLILRQQTARYRNLSVMGPAEAGARDVQTEHEAIAKAALAKNADLACALLSEHLRLTTALVLEHAERLGNAR</sequence>
<dbReference type="PROSITE" id="PS50949">
    <property type="entry name" value="HTH_GNTR"/>
    <property type="match status" value="1"/>
</dbReference>
<dbReference type="RefSeq" id="WP_173148700.1">
    <property type="nucleotide sequence ID" value="NZ_CP053985.1"/>
</dbReference>
<evidence type="ECO:0000256" key="1">
    <source>
        <dbReference type="ARBA" id="ARBA00023015"/>
    </source>
</evidence>
<gene>
    <name evidence="5" type="ORF">FOC84_29910</name>
</gene>
<keyword evidence="2" id="KW-0238">DNA-binding</keyword>
<dbReference type="Gene3D" id="1.10.10.10">
    <property type="entry name" value="Winged helix-like DNA-binding domain superfamily/Winged helix DNA-binding domain"/>
    <property type="match status" value="1"/>
</dbReference>
<evidence type="ECO:0000256" key="3">
    <source>
        <dbReference type="ARBA" id="ARBA00023163"/>
    </source>
</evidence>
<evidence type="ECO:0000313" key="6">
    <source>
        <dbReference type="Proteomes" id="UP000500970"/>
    </source>
</evidence>
<dbReference type="EMBL" id="CP053985">
    <property type="protein sequence ID" value="QKH38922.1"/>
    <property type="molecule type" value="Genomic_DNA"/>
</dbReference>
<proteinExistence type="predicted"/>
<dbReference type="SMART" id="SM00345">
    <property type="entry name" value="HTH_GNTR"/>
    <property type="match status" value="1"/>
</dbReference>
<dbReference type="Pfam" id="PF00392">
    <property type="entry name" value="GntR"/>
    <property type="match status" value="1"/>
</dbReference>
<evidence type="ECO:0000313" key="5">
    <source>
        <dbReference type="EMBL" id="QKH38922.1"/>
    </source>
</evidence>